<accession>A0A2U9SLA3</accession>
<dbReference type="KEGG" id="azm:DM194_26985"/>
<dbReference type="AlphaFoldDB" id="A0A2U9SLA3"/>
<sequence>MSTDSPAKPPLKPAAKPARPPLGGIGIGIGGLGTDDIDPIRQYGLSKGFLPTETEPPAPTQAIVPQATAPQAAIAQPAVQPVPAPAPAIVRPAPTRPWQAMLPDYLVEELRQAAAREGTAQKVIVLKALRQAGFRIDDIDLQDLRRR</sequence>
<keyword evidence="2" id="KW-0614">Plasmid</keyword>
<proteinExistence type="predicted"/>
<gene>
    <name evidence="2" type="ORF">DM194_26985</name>
</gene>
<evidence type="ECO:0000313" key="3">
    <source>
        <dbReference type="Proteomes" id="UP000249605"/>
    </source>
</evidence>
<reference evidence="2 3" key="1">
    <citation type="submission" date="2018-06" db="EMBL/GenBank/DDBJ databases">
        <title>Complete genome sequencing of Azospirillum sp. M2T2B2.</title>
        <authorList>
            <person name="Heo J."/>
            <person name="Kim S.-J."/>
            <person name="Kwon S.-W."/>
            <person name="Anandham R."/>
        </authorList>
    </citation>
    <scope>NUCLEOTIDE SEQUENCE [LARGE SCALE GENOMIC DNA]</scope>
    <source>
        <strain evidence="2 3">M2T2B2</strain>
        <plasmid evidence="2 3">unnamed5</plasmid>
    </source>
</reference>
<geneLocation type="plasmid" evidence="2 3">
    <name>unnamed5</name>
</geneLocation>
<dbReference type="RefSeq" id="WP_111070722.1">
    <property type="nucleotide sequence ID" value="NZ_CP029835.1"/>
</dbReference>
<name>A0A2U9SLA3_9PROT</name>
<keyword evidence="3" id="KW-1185">Reference proteome</keyword>
<dbReference type="Proteomes" id="UP000249605">
    <property type="component" value="Plasmid unnamed5"/>
</dbReference>
<feature type="region of interest" description="Disordered" evidence="1">
    <location>
        <begin position="1"/>
        <end position="31"/>
    </location>
</feature>
<dbReference type="EMBL" id="CP029835">
    <property type="protein sequence ID" value="AWU97929.1"/>
    <property type="molecule type" value="Genomic_DNA"/>
</dbReference>
<organism evidence="2 3">
    <name type="scientific">Azospirillum ramasamyi</name>
    <dbReference type="NCBI Taxonomy" id="682998"/>
    <lineage>
        <taxon>Bacteria</taxon>
        <taxon>Pseudomonadati</taxon>
        <taxon>Pseudomonadota</taxon>
        <taxon>Alphaproteobacteria</taxon>
        <taxon>Rhodospirillales</taxon>
        <taxon>Azospirillaceae</taxon>
        <taxon>Azospirillum</taxon>
    </lineage>
</organism>
<evidence type="ECO:0000313" key="2">
    <source>
        <dbReference type="EMBL" id="AWU97929.1"/>
    </source>
</evidence>
<evidence type="ECO:0000256" key="1">
    <source>
        <dbReference type="SAM" id="MobiDB-lite"/>
    </source>
</evidence>
<dbReference type="OrthoDB" id="7271010at2"/>
<protein>
    <submittedName>
        <fullName evidence="2">Uncharacterized protein</fullName>
    </submittedName>
</protein>